<protein>
    <recommendedName>
        <fullName evidence="5">Secreted protein</fullName>
    </recommendedName>
</protein>
<evidence type="ECO:0000256" key="2">
    <source>
        <dbReference type="SAM" id="SignalP"/>
    </source>
</evidence>
<name>A0AAV4TME5_CAEEX</name>
<comment type="caution">
    <text evidence="3">The sequence shown here is derived from an EMBL/GenBank/DDBJ whole genome shotgun (WGS) entry which is preliminary data.</text>
</comment>
<sequence length="94" mass="10509">MGPFVTILIWFLPSLFPESLGGTVVESNKQEKKKLMKIKRAICDDHPKSLDLSKIAGSGVSCCMYRSVKRHISQEKIGKKENSLSTKEGKKKKS</sequence>
<feature type="signal peptide" evidence="2">
    <location>
        <begin position="1"/>
        <end position="21"/>
    </location>
</feature>
<evidence type="ECO:0000313" key="4">
    <source>
        <dbReference type="Proteomes" id="UP001054945"/>
    </source>
</evidence>
<accession>A0AAV4TME5</accession>
<evidence type="ECO:0000256" key="1">
    <source>
        <dbReference type="SAM" id="MobiDB-lite"/>
    </source>
</evidence>
<proteinExistence type="predicted"/>
<dbReference type="AlphaFoldDB" id="A0AAV4TME5"/>
<dbReference type="Proteomes" id="UP001054945">
    <property type="component" value="Unassembled WGS sequence"/>
</dbReference>
<reference evidence="3 4" key="1">
    <citation type="submission" date="2021-06" db="EMBL/GenBank/DDBJ databases">
        <title>Caerostris extrusa draft genome.</title>
        <authorList>
            <person name="Kono N."/>
            <person name="Arakawa K."/>
        </authorList>
    </citation>
    <scope>NUCLEOTIDE SEQUENCE [LARGE SCALE GENOMIC DNA]</scope>
</reference>
<feature type="chain" id="PRO_5043315865" description="Secreted protein" evidence="2">
    <location>
        <begin position="22"/>
        <end position="94"/>
    </location>
</feature>
<keyword evidence="2" id="KW-0732">Signal</keyword>
<keyword evidence="4" id="KW-1185">Reference proteome</keyword>
<evidence type="ECO:0000313" key="3">
    <source>
        <dbReference type="EMBL" id="GIY46329.1"/>
    </source>
</evidence>
<feature type="region of interest" description="Disordered" evidence="1">
    <location>
        <begin position="74"/>
        <end position="94"/>
    </location>
</feature>
<organism evidence="3 4">
    <name type="scientific">Caerostris extrusa</name>
    <name type="common">Bark spider</name>
    <name type="synonym">Caerostris bankana</name>
    <dbReference type="NCBI Taxonomy" id="172846"/>
    <lineage>
        <taxon>Eukaryota</taxon>
        <taxon>Metazoa</taxon>
        <taxon>Ecdysozoa</taxon>
        <taxon>Arthropoda</taxon>
        <taxon>Chelicerata</taxon>
        <taxon>Arachnida</taxon>
        <taxon>Araneae</taxon>
        <taxon>Araneomorphae</taxon>
        <taxon>Entelegynae</taxon>
        <taxon>Araneoidea</taxon>
        <taxon>Araneidae</taxon>
        <taxon>Caerostris</taxon>
    </lineage>
</organism>
<gene>
    <name evidence="3" type="ORF">CEXT_241441</name>
</gene>
<dbReference type="EMBL" id="BPLR01011399">
    <property type="protein sequence ID" value="GIY46329.1"/>
    <property type="molecule type" value="Genomic_DNA"/>
</dbReference>
<evidence type="ECO:0008006" key="5">
    <source>
        <dbReference type="Google" id="ProtNLM"/>
    </source>
</evidence>